<feature type="coiled-coil region" evidence="1">
    <location>
        <begin position="46"/>
        <end position="84"/>
    </location>
</feature>
<proteinExistence type="predicted"/>
<organism evidence="2 3">
    <name type="scientific">Blepharisma stoltei</name>
    <dbReference type="NCBI Taxonomy" id="1481888"/>
    <lineage>
        <taxon>Eukaryota</taxon>
        <taxon>Sar</taxon>
        <taxon>Alveolata</taxon>
        <taxon>Ciliophora</taxon>
        <taxon>Postciliodesmatophora</taxon>
        <taxon>Heterotrichea</taxon>
        <taxon>Heterotrichida</taxon>
        <taxon>Blepharismidae</taxon>
        <taxon>Blepharisma</taxon>
    </lineage>
</organism>
<comment type="caution">
    <text evidence="2">The sequence shown here is derived from an EMBL/GenBank/DDBJ whole genome shotgun (WGS) entry which is preliminary data.</text>
</comment>
<evidence type="ECO:0000313" key="2">
    <source>
        <dbReference type="EMBL" id="CAG9313103.1"/>
    </source>
</evidence>
<name>A0AAU9IXP7_9CILI</name>
<reference evidence="2" key="1">
    <citation type="submission" date="2021-09" db="EMBL/GenBank/DDBJ databases">
        <authorList>
            <consortium name="AG Swart"/>
            <person name="Singh M."/>
            <person name="Singh A."/>
            <person name="Seah K."/>
            <person name="Emmerich C."/>
        </authorList>
    </citation>
    <scope>NUCLEOTIDE SEQUENCE</scope>
    <source>
        <strain evidence="2">ATCC30299</strain>
    </source>
</reference>
<sequence length="85" mass="10014">MEERKEACEACEAKQEHIQALQDALGEIVDQNEAFRLRVVELEAWVNKANDKLENREKRVDSLREEIKQAIEKKEEGNKSENREF</sequence>
<gene>
    <name evidence="2" type="ORF">BSTOLATCC_MIC8382</name>
</gene>
<keyword evidence="3" id="KW-1185">Reference proteome</keyword>
<dbReference type="EMBL" id="CAJZBQ010000010">
    <property type="protein sequence ID" value="CAG9313103.1"/>
    <property type="molecule type" value="Genomic_DNA"/>
</dbReference>
<evidence type="ECO:0000256" key="1">
    <source>
        <dbReference type="SAM" id="Coils"/>
    </source>
</evidence>
<accession>A0AAU9IXP7</accession>
<evidence type="ECO:0000313" key="3">
    <source>
        <dbReference type="Proteomes" id="UP001162131"/>
    </source>
</evidence>
<dbReference type="AlphaFoldDB" id="A0AAU9IXP7"/>
<protein>
    <submittedName>
        <fullName evidence="2">Uncharacterized protein</fullName>
    </submittedName>
</protein>
<dbReference type="Proteomes" id="UP001162131">
    <property type="component" value="Unassembled WGS sequence"/>
</dbReference>
<keyword evidence="1" id="KW-0175">Coiled coil</keyword>